<dbReference type="EMBL" id="JAFNEN010000053">
    <property type="protein sequence ID" value="KAG8197590.1"/>
    <property type="molecule type" value="Genomic_DNA"/>
</dbReference>
<dbReference type="EC" id="2.5.1.58" evidence="2 14"/>
<evidence type="ECO:0000256" key="9">
    <source>
        <dbReference type="ARBA" id="ARBA00022833"/>
    </source>
</evidence>
<comment type="function">
    <text evidence="14">Catalyzes the transfer of a farnesyl moiety from farnesyl diphosphate to a cysteine at the fourth position from the C-terminus of several proteins. The beta subunit is responsible for peptide-binding.</text>
</comment>
<dbReference type="PANTHER" id="PTHR11774:SF6">
    <property type="entry name" value="PROTEIN FARNESYLTRANSFERASE SUBUNIT BETA"/>
    <property type="match status" value="1"/>
</dbReference>
<feature type="domain" description="Prenyltransferase alpha-alpha toroid" evidence="15">
    <location>
        <begin position="85"/>
        <end position="414"/>
    </location>
</feature>
<evidence type="ECO:0000256" key="8">
    <source>
        <dbReference type="ARBA" id="ARBA00022737"/>
    </source>
</evidence>
<keyword evidence="5 14" id="KW-0637">Prenyltransferase</keyword>
<sequence length="444" mass="50390">MDSCDGFSAKKRTYKEVSCQHNDPNGDSQTFIRCLTQDFDDQRCQDDGFETATSIDQAEVEDNIKRNIEVLRCNREIDPQCLIMHKELHLKYLKKGLQNLPSSLEILDCSRPWLCYWMLHSIEILKEDISEETKSKVIGFLSSCQHPDGGFGGGPGQEAHLAPTYAAVNALCILRCEEAYNVINREKLLEFLLRLRKIDGSFKLHEGSETDIRGVYCALSVAMLTSVWCDELIKNTAHWVSRCQTYEGGFGGVPDMEAHGGYTFCGLASLVLLQEGKLINHHRLLRWLVNRQTKFEGGFQGRTNKLVDSCYSFWQGGCFPLLHRLLAKTEPDLTTCSNWLFHQRALQEYLLIHCQAPHGGLIDKPGKSKDYYHTCYALSGLSVAQHFNYKRKVVDFILGPDDNELLYTHPIYNICVPSAVKAINYFQGLPFPKVQLAKDDTDSD</sequence>
<dbReference type="CDD" id="cd02893">
    <property type="entry name" value="FTase"/>
    <property type="match status" value="1"/>
</dbReference>
<dbReference type="GO" id="GO:0097354">
    <property type="term" value="P:prenylation"/>
    <property type="evidence" value="ECO:0007669"/>
    <property type="project" value="UniProtKB-UniRule"/>
</dbReference>
<dbReference type="GO" id="GO:0008270">
    <property type="term" value="F:zinc ion binding"/>
    <property type="evidence" value="ECO:0007669"/>
    <property type="project" value="UniProtKB-UniRule"/>
</dbReference>
<evidence type="ECO:0000256" key="12">
    <source>
        <dbReference type="ARBA" id="ARBA00055850"/>
    </source>
</evidence>
<evidence type="ECO:0000256" key="2">
    <source>
        <dbReference type="ARBA" id="ARBA00012702"/>
    </source>
</evidence>
<keyword evidence="10" id="KW-0443">Lipid metabolism</keyword>
<name>A0AAV6VM74_9ARAC</name>
<gene>
    <name evidence="16" type="ORF">JTE90_021320</name>
</gene>
<dbReference type="InterPro" id="IPR008930">
    <property type="entry name" value="Terpenoid_cyclase/PrenylTrfase"/>
</dbReference>
<comment type="similarity">
    <text evidence="1 14">Belongs to the protein prenyltransferase subunit beta family.</text>
</comment>
<keyword evidence="17" id="KW-1185">Reference proteome</keyword>
<evidence type="ECO:0000259" key="15">
    <source>
        <dbReference type="Pfam" id="PF00432"/>
    </source>
</evidence>
<evidence type="ECO:0000256" key="5">
    <source>
        <dbReference type="ARBA" id="ARBA00022602"/>
    </source>
</evidence>
<evidence type="ECO:0000256" key="1">
    <source>
        <dbReference type="ARBA" id="ARBA00010497"/>
    </source>
</evidence>
<evidence type="ECO:0000313" key="16">
    <source>
        <dbReference type="EMBL" id="KAG8197590.1"/>
    </source>
</evidence>
<keyword evidence="8" id="KW-0677">Repeat</keyword>
<proteinExistence type="inferred from homology"/>
<dbReference type="Proteomes" id="UP000827092">
    <property type="component" value="Unassembled WGS sequence"/>
</dbReference>
<keyword evidence="6 14" id="KW-0808">Transferase</keyword>
<dbReference type="Gene3D" id="1.50.10.20">
    <property type="match status" value="1"/>
</dbReference>
<dbReference type="FunFam" id="1.50.10.20:FF:000007">
    <property type="entry name" value="Protein farnesyltransferase subunit beta"/>
    <property type="match status" value="1"/>
</dbReference>
<comment type="subunit">
    <text evidence="14">Heterodimer of an alpha and a beta subunit.</text>
</comment>
<keyword evidence="4" id="KW-0597">Phosphoprotein</keyword>
<protein>
    <recommendedName>
        <fullName evidence="3 14">Protein farnesyltransferase subunit beta</fullName>
        <shortName evidence="14">FTase-beta</shortName>
        <ecNumber evidence="2 14">2.5.1.58</ecNumber>
    </recommendedName>
</protein>
<dbReference type="Pfam" id="PF00432">
    <property type="entry name" value="Prenyltrans"/>
    <property type="match status" value="1"/>
</dbReference>
<evidence type="ECO:0000256" key="6">
    <source>
        <dbReference type="ARBA" id="ARBA00022679"/>
    </source>
</evidence>
<dbReference type="GO" id="GO:0004660">
    <property type="term" value="F:protein farnesyltransferase activity"/>
    <property type="evidence" value="ECO:0007669"/>
    <property type="project" value="UniProtKB-UniRule"/>
</dbReference>
<comment type="function">
    <text evidence="12">Essential subunit of the farnesyltransferase complex. Catalyzes the transfer of a farnesyl moiety from farnesyl diphosphate to a cysteine at the fourth position from the C-terminus of several proteins having the C-terminal sequence Cys-aliphatic-aliphatic-X.</text>
</comment>
<evidence type="ECO:0000256" key="10">
    <source>
        <dbReference type="ARBA" id="ARBA00023098"/>
    </source>
</evidence>
<keyword evidence="9 14" id="KW-0862">Zinc</keyword>
<organism evidence="16 17">
    <name type="scientific">Oedothorax gibbosus</name>
    <dbReference type="NCBI Taxonomy" id="931172"/>
    <lineage>
        <taxon>Eukaryota</taxon>
        <taxon>Metazoa</taxon>
        <taxon>Ecdysozoa</taxon>
        <taxon>Arthropoda</taxon>
        <taxon>Chelicerata</taxon>
        <taxon>Arachnida</taxon>
        <taxon>Araneae</taxon>
        <taxon>Araneomorphae</taxon>
        <taxon>Entelegynae</taxon>
        <taxon>Araneoidea</taxon>
        <taxon>Linyphiidae</taxon>
        <taxon>Erigoninae</taxon>
        <taxon>Oedothorax</taxon>
    </lineage>
</organism>
<keyword evidence="7 14" id="KW-0479">Metal-binding</keyword>
<comment type="cofactor">
    <cofactor evidence="14">
        <name>Zn(2+)</name>
        <dbReference type="ChEBI" id="CHEBI:29105"/>
    </cofactor>
    <text evidence="14">Binds 1 zinc ion per subunit.</text>
</comment>
<dbReference type="SUPFAM" id="SSF48239">
    <property type="entry name" value="Terpenoid cyclases/Protein prenyltransferases"/>
    <property type="match status" value="1"/>
</dbReference>
<comment type="caution">
    <text evidence="16">The sequence shown here is derived from an EMBL/GenBank/DDBJ whole genome shotgun (WGS) entry which is preliminary data.</text>
</comment>
<evidence type="ECO:0000256" key="13">
    <source>
        <dbReference type="ARBA" id="ARBA00064192"/>
    </source>
</evidence>
<comment type="subunit">
    <text evidence="13">Heterodimer of FNTA and FNTB.</text>
</comment>
<evidence type="ECO:0000256" key="7">
    <source>
        <dbReference type="ARBA" id="ARBA00022723"/>
    </source>
</evidence>
<dbReference type="GO" id="GO:0006629">
    <property type="term" value="P:lipid metabolic process"/>
    <property type="evidence" value="ECO:0007669"/>
    <property type="project" value="UniProtKB-KW"/>
</dbReference>
<dbReference type="InterPro" id="IPR026872">
    <property type="entry name" value="FTB"/>
</dbReference>
<comment type="catalytic activity">
    <reaction evidence="11">
        <text>L-cysteinyl-[protein] + (2E,6E)-farnesyl diphosphate = S-(2E,6E)-farnesyl-L-cysteinyl-[protein] + diphosphate</text>
        <dbReference type="Rhea" id="RHEA:13345"/>
        <dbReference type="Rhea" id="RHEA-COMP:10131"/>
        <dbReference type="Rhea" id="RHEA-COMP:11535"/>
        <dbReference type="ChEBI" id="CHEBI:29950"/>
        <dbReference type="ChEBI" id="CHEBI:33019"/>
        <dbReference type="ChEBI" id="CHEBI:86019"/>
        <dbReference type="ChEBI" id="CHEBI:175763"/>
        <dbReference type="EC" id="2.5.1.58"/>
    </reaction>
</comment>
<dbReference type="GO" id="GO:0005965">
    <property type="term" value="C:protein farnesyltransferase complex"/>
    <property type="evidence" value="ECO:0007669"/>
    <property type="project" value="UniProtKB-UniRule"/>
</dbReference>
<dbReference type="AlphaFoldDB" id="A0AAV6VM74"/>
<dbReference type="InterPro" id="IPR045089">
    <property type="entry name" value="PGGT1B-like"/>
</dbReference>
<dbReference type="InterPro" id="IPR001330">
    <property type="entry name" value="Prenyltrans"/>
</dbReference>
<evidence type="ECO:0000256" key="3">
    <source>
        <dbReference type="ARBA" id="ARBA00015798"/>
    </source>
</evidence>
<evidence type="ECO:0000256" key="14">
    <source>
        <dbReference type="RuleBase" id="RU365056"/>
    </source>
</evidence>
<accession>A0AAV6VM74</accession>
<reference evidence="16 17" key="1">
    <citation type="journal article" date="2022" name="Nat. Ecol. Evol.">
        <title>A masculinizing supergene underlies an exaggerated male reproductive morph in a spider.</title>
        <authorList>
            <person name="Hendrickx F."/>
            <person name="De Corte Z."/>
            <person name="Sonet G."/>
            <person name="Van Belleghem S.M."/>
            <person name="Kostlbacher S."/>
            <person name="Vangestel C."/>
        </authorList>
    </citation>
    <scope>NUCLEOTIDE SEQUENCE [LARGE SCALE GENOMIC DNA]</scope>
    <source>
        <strain evidence="16">W744_W776</strain>
    </source>
</reference>
<dbReference type="PANTHER" id="PTHR11774">
    <property type="entry name" value="GERANYLGERANYL TRANSFERASE TYPE BETA SUBUNIT"/>
    <property type="match status" value="1"/>
</dbReference>
<evidence type="ECO:0000313" key="17">
    <source>
        <dbReference type="Proteomes" id="UP000827092"/>
    </source>
</evidence>
<evidence type="ECO:0000256" key="11">
    <source>
        <dbReference type="ARBA" id="ARBA00050225"/>
    </source>
</evidence>
<evidence type="ECO:0000256" key="4">
    <source>
        <dbReference type="ARBA" id="ARBA00022553"/>
    </source>
</evidence>